<dbReference type="InterPro" id="IPR029775">
    <property type="entry name" value="NPHP4"/>
</dbReference>
<name>A0A3P8STK7_AMPPE</name>
<keyword evidence="2" id="KW-1185">Reference proteome</keyword>
<dbReference type="GO" id="GO:0097546">
    <property type="term" value="C:ciliary base"/>
    <property type="evidence" value="ECO:0007669"/>
    <property type="project" value="TreeGrafter"/>
</dbReference>
<organism evidence="1 2">
    <name type="scientific">Amphiprion percula</name>
    <name type="common">Orange clownfish</name>
    <name type="synonym">Lutjanus percula</name>
    <dbReference type="NCBI Taxonomy" id="161767"/>
    <lineage>
        <taxon>Eukaryota</taxon>
        <taxon>Metazoa</taxon>
        <taxon>Chordata</taxon>
        <taxon>Craniata</taxon>
        <taxon>Vertebrata</taxon>
        <taxon>Euteleostomi</taxon>
        <taxon>Actinopterygii</taxon>
        <taxon>Neopterygii</taxon>
        <taxon>Teleostei</taxon>
        <taxon>Neoteleostei</taxon>
        <taxon>Acanthomorphata</taxon>
        <taxon>Ovalentaria</taxon>
        <taxon>Pomacentridae</taxon>
        <taxon>Amphiprion</taxon>
    </lineage>
</organism>
<reference evidence="1 2" key="1">
    <citation type="submission" date="2018-03" db="EMBL/GenBank/DDBJ databases">
        <title>Finding Nemo's genes: A chromosome-scale reference assembly of the genome of the orange clownfish Amphiprion percula.</title>
        <authorList>
            <person name="Lehmann R."/>
        </authorList>
    </citation>
    <scope>NUCLEOTIDE SEQUENCE</scope>
</reference>
<dbReference type="GO" id="GO:0090090">
    <property type="term" value="P:negative regulation of canonical Wnt signaling pathway"/>
    <property type="evidence" value="ECO:0007669"/>
    <property type="project" value="InterPro"/>
</dbReference>
<sequence>MADGWREVFERSRLIPPPSQTVRLAGENHLSQSQGFQLNLSRVTAPHLSQVIPHSRHVTYQLRVTLFDRNHQHFFGKTWRSSPQKMKNKKIAFNEVLYFYTSLLLPSTLMVLELVSLPPRPDGSHQALGRGFTILELFTNKPEIPATDGDRRLSLHHGSPRGLLHPLLKDTIIDGAHLDCVVKKHPALVSMMHLLPENVLVSGDEEIPAHHHLGLTLTPLRQTWCRCALGGWCGVPA</sequence>
<dbReference type="Ensembl" id="ENSAPET00000015499.1">
    <property type="protein sequence ID" value="ENSAPEP00000015106.1"/>
    <property type="gene ID" value="ENSAPEG00000010744.1"/>
</dbReference>
<dbReference type="PANTHER" id="PTHR31043">
    <property type="entry name" value="NEPHROCYSTIN-4"/>
    <property type="match status" value="1"/>
</dbReference>
<proteinExistence type="predicted"/>
<reference evidence="1" key="2">
    <citation type="submission" date="2025-08" db="UniProtKB">
        <authorList>
            <consortium name="Ensembl"/>
        </authorList>
    </citation>
    <scope>IDENTIFICATION</scope>
</reference>
<reference evidence="1" key="3">
    <citation type="submission" date="2025-09" db="UniProtKB">
        <authorList>
            <consortium name="Ensembl"/>
        </authorList>
    </citation>
    <scope>IDENTIFICATION</scope>
</reference>
<dbReference type="GO" id="GO:1904491">
    <property type="term" value="P:protein localization to ciliary transition zone"/>
    <property type="evidence" value="ECO:0007669"/>
    <property type="project" value="TreeGrafter"/>
</dbReference>
<dbReference type="AlphaFoldDB" id="A0A3P8STK7"/>
<dbReference type="GeneTree" id="ENSGT00510000048827"/>
<dbReference type="PANTHER" id="PTHR31043:SF3">
    <property type="entry name" value="NEPHROCYSTIN-4"/>
    <property type="match status" value="1"/>
</dbReference>
<accession>A0A3P8STK7</accession>
<dbReference type="GO" id="GO:0097730">
    <property type="term" value="C:non-motile cilium"/>
    <property type="evidence" value="ECO:0007669"/>
    <property type="project" value="InterPro"/>
</dbReference>
<dbReference type="STRING" id="161767.ENSAPEP00000015106"/>
<dbReference type="GO" id="GO:0036064">
    <property type="term" value="C:ciliary basal body"/>
    <property type="evidence" value="ECO:0007669"/>
    <property type="project" value="TreeGrafter"/>
</dbReference>
<protein>
    <submittedName>
        <fullName evidence="1">Nephronophthisis 4</fullName>
    </submittedName>
</protein>
<dbReference type="OMA" id="DAVDCKN"/>
<evidence type="ECO:0000313" key="2">
    <source>
        <dbReference type="Proteomes" id="UP000265080"/>
    </source>
</evidence>
<dbReference type="GO" id="GO:0035869">
    <property type="term" value="C:ciliary transition zone"/>
    <property type="evidence" value="ECO:0007669"/>
    <property type="project" value="TreeGrafter"/>
</dbReference>
<evidence type="ECO:0000313" key="1">
    <source>
        <dbReference type="Ensembl" id="ENSAPEP00000015106.1"/>
    </source>
</evidence>
<dbReference type="Proteomes" id="UP000265080">
    <property type="component" value="Chromosome 8"/>
</dbReference>